<feature type="transmembrane region" description="Helical" evidence="1">
    <location>
        <begin position="103"/>
        <end position="128"/>
    </location>
</feature>
<feature type="transmembrane region" description="Helical" evidence="1">
    <location>
        <begin position="189"/>
        <end position="211"/>
    </location>
</feature>
<sequence>MTDHAASADAPLTPERMLALLEDQQRQVTARTAAFVPWILTAWGIAWVIGFIVLWADALGHPNDAMPAPAAGLTFAALLAAAGIVSTVLGARSGRGLRGTRQAAFTGIVYGNTWWLGSIAVFVIGQALRSGGMPEELLPVFYPSAFILFAGLMYLMGGLIWNAVPMLVLGVWSVVLSAVGALIPHPTAYLVYGCAGGGAFLVVAGWSAWWLRRSRRRLTGTGGERG</sequence>
<evidence type="ECO:0000313" key="2">
    <source>
        <dbReference type="EMBL" id="MEJ1088446.1"/>
    </source>
</evidence>
<feature type="transmembrane region" description="Helical" evidence="1">
    <location>
        <begin position="140"/>
        <end position="157"/>
    </location>
</feature>
<keyword evidence="1" id="KW-1133">Transmembrane helix</keyword>
<gene>
    <name evidence="2" type="ORF">WDU99_08965</name>
</gene>
<dbReference type="Proteomes" id="UP001371224">
    <property type="component" value="Unassembled WGS sequence"/>
</dbReference>
<protein>
    <submittedName>
        <fullName evidence="2">Uncharacterized protein</fullName>
    </submittedName>
</protein>
<feature type="transmembrane region" description="Helical" evidence="1">
    <location>
        <begin position="68"/>
        <end position="91"/>
    </location>
</feature>
<organism evidence="2 3">
    <name type="scientific">Microbacterium bandirmense</name>
    <dbReference type="NCBI Taxonomy" id="3122050"/>
    <lineage>
        <taxon>Bacteria</taxon>
        <taxon>Bacillati</taxon>
        <taxon>Actinomycetota</taxon>
        <taxon>Actinomycetes</taxon>
        <taxon>Micrococcales</taxon>
        <taxon>Microbacteriaceae</taxon>
        <taxon>Microbacterium</taxon>
    </lineage>
</organism>
<comment type="caution">
    <text evidence="2">The sequence shown here is derived from an EMBL/GenBank/DDBJ whole genome shotgun (WGS) entry which is preliminary data.</text>
</comment>
<accession>A0ABU8LAT3</accession>
<evidence type="ECO:0000256" key="1">
    <source>
        <dbReference type="SAM" id="Phobius"/>
    </source>
</evidence>
<name>A0ABU8LAT3_9MICO</name>
<dbReference type="EMBL" id="JBBDGM010000006">
    <property type="protein sequence ID" value="MEJ1088446.1"/>
    <property type="molecule type" value="Genomic_DNA"/>
</dbReference>
<keyword evidence="3" id="KW-1185">Reference proteome</keyword>
<reference evidence="2 3" key="1">
    <citation type="submission" date="2024-02" db="EMBL/GenBank/DDBJ databases">
        <authorList>
            <person name="Saticioglu I.B."/>
        </authorList>
    </citation>
    <scope>NUCLEOTIDE SEQUENCE [LARGE SCALE GENOMIC DNA]</scope>
    <source>
        <strain evidence="2 3">Mu-80</strain>
    </source>
</reference>
<evidence type="ECO:0000313" key="3">
    <source>
        <dbReference type="Proteomes" id="UP001371224"/>
    </source>
</evidence>
<feature type="transmembrane region" description="Helical" evidence="1">
    <location>
        <begin position="164"/>
        <end position="183"/>
    </location>
</feature>
<feature type="transmembrane region" description="Helical" evidence="1">
    <location>
        <begin position="35"/>
        <end position="56"/>
    </location>
</feature>
<keyword evidence="1" id="KW-0472">Membrane</keyword>
<keyword evidence="1" id="KW-0812">Transmembrane</keyword>
<proteinExistence type="predicted"/>
<dbReference type="RefSeq" id="WP_337332109.1">
    <property type="nucleotide sequence ID" value="NZ_JBBDGM010000006.1"/>
</dbReference>